<dbReference type="InterPro" id="IPR005083">
    <property type="entry name" value="YopJ-like"/>
</dbReference>
<sequence length="369" mass="40811">MGNVCVGGSRMSHQVYSPDRADTPPRSERNTPDRRQRAAGDAERTQSMRLQQKINDLKPYVRHARGPIKAYGQAALDRASGKKTSVSFAELDATHLDAMVYIENQRNPGLNLKHFRDHKELIQALQSDGPSAFRAIFPQTCPETGQTLKHHVMADVRLHQGGAPTIIITEPAVIVGARYQQLQRHNLTLEDLSESGVPLSQVAIIETQAQKTSDDCVMYSLHYAIKAHKNAAQFDDIHHGLQHGTLSTESESRARTTLGALEASSSYSVMHEGAHAAFGADVLPVDFYKHGASLTQAKQLMKRPDGRMAGRVASEGRGEGENLVQRNQAFRVKRRELLDDETPSNTQCSASIDGLRLQELIRVLAEEQR</sequence>
<organism evidence="7">
    <name type="scientific">Pseudomonas syringae pv. syringae</name>
    <dbReference type="NCBI Taxonomy" id="321"/>
    <lineage>
        <taxon>Bacteria</taxon>
        <taxon>Pseudomonadati</taxon>
        <taxon>Pseudomonadota</taxon>
        <taxon>Gammaproteobacteria</taxon>
        <taxon>Pseudomonadales</taxon>
        <taxon>Pseudomonadaceae</taxon>
        <taxon>Pseudomonas</taxon>
        <taxon>Pseudomonas syringae</taxon>
    </lineage>
</organism>
<accession>A0FDY3</accession>
<gene>
    <name evidence="7" type="primary">hopZ1</name>
</gene>
<keyword evidence="1" id="KW-0808">Transferase</keyword>
<feature type="region of interest" description="Disordered" evidence="6">
    <location>
        <begin position="1"/>
        <end position="46"/>
    </location>
</feature>
<dbReference type="Pfam" id="PF03421">
    <property type="entry name" value="Acetyltransf_14"/>
    <property type="match status" value="1"/>
</dbReference>
<evidence type="ECO:0000256" key="4">
    <source>
        <dbReference type="ARBA" id="ARBA00048364"/>
    </source>
</evidence>
<protein>
    <submittedName>
        <fullName evidence="7">HopZ1</fullName>
    </submittedName>
</protein>
<reference evidence="7" key="1">
    <citation type="journal article" date="2006" name="PLoS Genet.">
        <title>Type III Effector Diversification via Both Pathoadaptation and Horizontal Transfer in Response to a Coevolutionary Arms Race.</title>
        <authorList>
            <person name="Ma W."/>
            <person name="Dong F.F.T."/>
            <person name="Stavrinides J."/>
            <person name="Guttman D.S."/>
        </authorList>
    </citation>
    <scope>NUCLEOTIDE SEQUENCE</scope>
    <source>
        <strain evidence="7">1212R</strain>
    </source>
</reference>
<evidence type="ECO:0000256" key="6">
    <source>
        <dbReference type="SAM" id="MobiDB-lite"/>
    </source>
</evidence>
<dbReference type="EMBL" id="DQ986440">
    <property type="protein sequence ID" value="ABK13738.1"/>
    <property type="molecule type" value="Genomic_DNA"/>
</dbReference>
<proteinExistence type="inferred from homology"/>
<feature type="compositionally biased region" description="Basic and acidic residues" evidence="6">
    <location>
        <begin position="19"/>
        <end position="46"/>
    </location>
</feature>
<evidence type="ECO:0000256" key="5">
    <source>
        <dbReference type="ARBA" id="ARBA00048662"/>
    </source>
</evidence>
<dbReference type="PHI-base" id="PHI:4967"/>
<evidence type="ECO:0000256" key="2">
    <source>
        <dbReference type="ARBA" id="ARBA00023315"/>
    </source>
</evidence>
<comment type="similarity">
    <text evidence="3">Belongs to the acetyltransferase YopJ family.</text>
</comment>
<name>A0FDY3_PSESY</name>
<evidence type="ECO:0000256" key="1">
    <source>
        <dbReference type="ARBA" id="ARBA00022679"/>
    </source>
</evidence>
<evidence type="ECO:0000313" key="7">
    <source>
        <dbReference type="EMBL" id="ABK13738.1"/>
    </source>
</evidence>
<comment type="catalytic activity">
    <reaction evidence="5">
        <text>L-seryl-[protein] + acetyl-CoA = O-acetyl-L-seryl-[protein] + CoA</text>
        <dbReference type="Rhea" id="RHEA:59392"/>
        <dbReference type="Rhea" id="RHEA-COMP:9863"/>
        <dbReference type="Rhea" id="RHEA-COMP:15352"/>
        <dbReference type="ChEBI" id="CHEBI:29999"/>
        <dbReference type="ChEBI" id="CHEBI:57287"/>
        <dbReference type="ChEBI" id="CHEBI:57288"/>
        <dbReference type="ChEBI" id="CHEBI:141128"/>
    </reaction>
    <physiologicalReaction direction="left-to-right" evidence="5">
        <dbReference type="Rhea" id="RHEA:59393"/>
    </physiologicalReaction>
</comment>
<dbReference type="MEROPS" id="C55.009"/>
<evidence type="ECO:0000256" key="3">
    <source>
        <dbReference type="ARBA" id="ARBA00023785"/>
    </source>
</evidence>
<comment type="catalytic activity">
    <reaction evidence="4">
        <text>L-threonyl-[protein] + acetyl-CoA = O-acetyl-L-threonyl-[protein] + CoA</text>
        <dbReference type="Rhea" id="RHEA:65340"/>
        <dbReference type="Rhea" id="RHEA-COMP:11060"/>
        <dbReference type="Rhea" id="RHEA-COMP:16780"/>
        <dbReference type="ChEBI" id="CHEBI:30013"/>
        <dbReference type="ChEBI" id="CHEBI:57287"/>
        <dbReference type="ChEBI" id="CHEBI:57288"/>
        <dbReference type="ChEBI" id="CHEBI:141025"/>
    </reaction>
    <physiologicalReaction direction="left-to-right" evidence="4">
        <dbReference type="Rhea" id="RHEA:65341"/>
    </physiologicalReaction>
</comment>
<keyword evidence="2" id="KW-0012">Acyltransferase</keyword>
<dbReference type="GO" id="GO:0016746">
    <property type="term" value="F:acyltransferase activity"/>
    <property type="evidence" value="ECO:0007669"/>
    <property type="project" value="UniProtKB-KW"/>
</dbReference>
<dbReference type="AlphaFoldDB" id="A0FDY3"/>